<proteinExistence type="predicted"/>
<gene>
    <name evidence="3" type="ORF">KPNJ2_04321</name>
</gene>
<feature type="coiled-coil region" evidence="1">
    <location>
        <begin position="58"/>
        <end position="85"/>
    </location>
</feature>
<dbReference type="Pfam" id="PF09849">
    <property type="entry name" value="DUF2076"/>
    <property type="match status" value="1"/>
</dbReference>
<dbReference type="PATRIC" id="fig|1420013.3.peg.4066"/>
<dbReference type="KEGG" id="kps:KPNJ2_04321"/>
<dbReference type="HOGENOM" id="CLU_082335_1_0_6"/>
<feature type="region of interest" description="Disordered" evidence="2">
    <location>
        <begin position="93"/>
        <end position="138"/>
    </location>
</feature>
<sequence length="242" mass="25586">MTEECNMQSEEQRLIDGLFSRLKEAEAHSASRDASAEERIAQHVSAQPAAPYYMAQTILIQEAAIKQLNDRIQALESQVSQLQAAKPSSGGFLSGLFGGGGSSRGSDPIPGAEQYGRPQASAQPQYTPPPQQNYAPQAAARGGGFMAGALQTAAGVAGGVVLGNMLTNMFSGSHPQEIVNIIEEKPQPDAASAQDSIAQDTTAGDDPFRQGDDQFLADNTWNDDFDAGFGDDDFGSDDDSWV</sequence>
<evidence type="ECO:0000256" key="1">
    <source>
        <dbReference type="SAM" id="Coils"/>
    </source>
</evidence>
<dbReference type="EMBL" id="CP006918">
    <property type="protein sequence ID" value="AHM81101.1"/>
    <property type="molecule type" value="Genomic_DNA"/>
</dbReference>
<feature type="compositionally biased region" description="Gly residues" evidence="2">
    <location>
        <begin position="93"/>
        <end position="103"/>
    </location>
</feature>
<feature type="region of interest" description="Disordered" evidence="2">
    <location>
        <begin position="186"/>
        <end position="242"/>
    </location>
</feature>
<keyword evidence="1" id="KW-0175">Coiled coil</keyword>
<dbReference type="InterPro" id="IPR018648">
    <property type="entry name" value="DUF2076"/>
</dbReference>
<reference evidence="3 4" key="1">
    <citation type="journal article" date="2014" name="Proc. Natl. Acad. Sci. U.S.A.">
        <title>Molecular dissection of the evolution of carbapenem-resistant multilocus sequence type 258 Klebsiella pneumoniae.</title>
        <authorList>
            <person name="Deleo F.R."/>
            <person name="Chen L."/>
            <person name="Porcella S.F."/>
            <person name="Martens C.A."/>
            <person name="Kobayashi S.D."/>
            <person name="Porter A.R."/>
            <person name="Chavda K.D."/>
            <person name="Jacobs M.R."/>
            <person name="Mathema B."/>
            <person name="Olsen R.J."/>
            <person name="Bonomo R.A."/>
            <person name="Musser J.M."/>
            <person name="Kreiswirth B.N."/>
        </authorList>
    </citation>
    <scope>NUCLEOTIDE SEQUENCE [LARGE SCALE GENOMIC DNA]</scope>
    <source>
        <strain evidence="3">30684/NJST258_2</strain>
    </source>
</reference>
<evidence type="ECO:0000313" key="4">
    <source>
        <dbReference type="Proteomes" id="UP000019586"/>
    </source>
</evidence>
<organism evidence="3 4">
    <name type="scientific">Klebsiella pneumoniae 30684/NJST258_2</name>
    <dbReference type="NCBI Taxonomy" id="1420013"/>
    <lineage>
        <taxon>Bacteria</taxon>
        <taxon>Pseudomonadati</taxon>
        <taxon>Pseudomonadota</taxon>
        <taxon>Gammaproteobacteria</taxon>
        <taxon>Enterobacterales</taxon>
        <taxon>Enterobacteriaceae</taxon>
        <taxon>Klebsiella/Raoultella group</taxon>
        <taxon>Klebsiella</taxon>
        <taxon>Klebsiella pneumoniae complex</taxon>
    </lineage>
</organism>
<protein>
    <submittedName>
        <fullName evidence="3">Putative cytosolic protein</fullName>
    </submittedName>
</protein>
<accession>W8VHW6</accession>
<name>W8VHW6_KLEPN</name>
<dbReference type="Proteomes" id="UP000019586">
    <property type="component" value="Chromosome"/>
</dbReference>
<evidence type="ECO:0000256" key="2">
    <source>
        <dbReference type="SAM" id="MobiDB-lite"/>
    </source>
</evidence>
<feature type="compositionally biased region" description="Acidic residues" evidence="2">
    <location>
        <begin position="221"/>
        <end position="242"/>
    </location>
</feature>
<dbReference type="AlphaFoldDB" id="W8VHW6"/>
<evidence type="ECO:0000313" key="3">
    <source>
        <dbReference type="EMBL" id="AHM81101.1"/>
    </source>
</evidence>
<feature type="compositionally biased region" description="Low complexity" evidence="2">
    <location>
        <begin position="189"/>
        <end position="200"/>
    </location>
</feature>